<dbReference type="EMBL" id="CP032157">
    <property type="protein sequence ID" value="AXY78498.1"/>
    <property type="molecule type" value="Genomic_DNA"/>
</dbReference>
<accession>A0A3B7MWL6</accession>
<keyword evidence="2" id="KW-0238">DNA-binding</keyword>
<dbReference type="PANTHER" id="PTHR30146:SF109">
    <property type="entry name" value="HTH-TYPE TRANSCRIPTIONAL REGULATOR GALS"/>
    <property type="match status" value="1"/>
</dbReference>
<feature type="domain" description="HTH lacI-type" evidence="4">
    <location>
        <begin position="4"/>
        <end position="58"/>
    </location>
</feature>
<dbReference type="GO" id="GO:0000976">
    <property type="term" value="F:transcription cis-regulatory region binding"/>
    <property type="evidence" value="ECO:0007669"/>
    <property type="project" value="TreeGrafter"/>
</dbReference>
<dbReference type="Pfam" id="PF13377">
    <property type="entry name" value="Peripla_BP_3"/>
    <property type="match status" value="1"/>
</dbReference>
<sequence>MEPVNLKRLAKELNLAISTVSRALRDSYDISPETKKRVFELAQKLNYEPNPYASSLRKQKSRTIAVVIPEVANNFFSLAINGIESIAQEKGYHVLIYLTHEDYQKEVSITRHLQSGRVDGILMSVSATTEDSSHIVELHNKGIPIIFFDRICDAIDTSRITTDDYDSGFKATEHLIQNGCKHIAYLSFSQHLSITNKRMRGYLEALEHYDIKPDRKLIIQCSNDNVLSYPVLRKLLSGKKRPDGIFASVEKLAIASYHICEELKIRIPQDVKIISFSNLETASLLNPSMTTITQPAFDIGKKAASVLFRMLEKNKPGYLTETIVLNSSLIPRNSTKV</sequence>
<dbReference type="Gene3D" id="3.40.50.2300">
    <property type="match status" value="2"/>
</dbReference>
<evidence type="ECO:0000259" key="4">
    <source>
        <dbReference type="PROSITE" id="PS50932"/>
    </source>
</evidence>
<organism evidence="5 6">
    <name type="scientific">Paraflavitalea soli</name>
    <dbReference type="NCBI Taxonomy" id="2315862"/>
    <lineage>
        <taxon>Bacteria</taxon>
        <taxon>Pseudomonadati</taxon>
        <taxon>Bacteroidota</taxon>
        <taxon>Chitinophagia</taxon>
        <taxon>Chitinophagales</taxon>
        <taxon>Chitinophagaceae</taxon>
        <taxon>Paraflavitalea</taxon>
    </lineage>
</organism>
<dbReference type="CDD" id="cd06267">
    <property type="entry name" value="PBP1_LacI_sugar_binding-like"/>
    <property type="match status" value="1"/>
</dbReference>
<dbReference type="SUPFAM" id="SSF53822">
    <property type="entry name" value="Periplasmic binding protein-like I"/>
    <property type="match status" value="1"/>
</dbReference>
<dbReference type="Gene3D" id="1.10.260.40">
    <property type="entry name" value="lambda repressor-like DNA-binding domains"/>
    <property type="match status" value="1"/>
</dbReference>
<dbReference type="KEGG" id="pseg:D3H65_02700"/>
<dbReference type="PANTHER" id="PTHR30146">
    <property type="entry name" value="LACI-RELATED TRANSCRIPTIONAL REPRESSOR"/>
    <property type="match status" value="1"/>
</dbReference>
<evidence type="ECO:0000256" key="1">
    <source>
        <dbReference type="ARBA" id="ARBA00023015"/>
    </source>
</evidence>
<dbReference type="GO" id="GO:0003700">
    <property type="term" value="F:DNA-binding transcription factor activity"/>
    <property type="evidence" value="ECO:0007669"/>
    <property type="project" value="TreeGrafter"/>
</dbReference>
<dbReference type="Proteomes" id="UP000263900">
    <property type="component" value="Chromosome"/>
</dbReference>
<dbReference type="InterPro" id="IPR010982">
    <property type="entry name" value="Lambda_DNA-bd_dom_sf"/>
</dbReference>
<evidence type="ECO:0000256" key="3">
    <source>
        <dbReference type="ARBA" id="ARBA00023163"/>
    </source>
</evidence>
<dbReference type="SUPFAM" id="SSF47413">
    <property type="entry name" value="lambda repressor-like DNA-binding domains"/>
    <property type="match status" value="1"/>
</dbReference>
<name>A0A3B7MWL6_9BACT</name>
<dbReference type="CDD" id="cd01392">
    <property type="entry name" value="HTH_LacI"/>
    <property type="match status" value="1"/>
</dbReference>
<dbReference type="SMART" id="SM00354">
    <property type="entry name" value="HTH_LACI"/>
    <property type="match status" value="1"/>
</dbReference>
<evidence type="ECO:0000313" key="5">
    <source>
        <dbReference type="EMBL" id="AXY78498.1"/>
    </source>
</evidence>
<evidence type="ECO:0000256" key="2">
    <source>
        <dbReference type="ARBA" id="ARBA00023125"/>
    </source>
</evidence>
<dbReference type="Pfam" id="PF00356">
    <property type="entry name" value="LacI"/>
    <property type="match status" value="1"/>
</dbReference>
<dbReference type="AlphaFoldDB" id="A0A3B7MWL6"/>
<protein>
    <submittedName>
        <fullName evidence="5">LacI family transcriptional regulator</fullName>
    </submittedName>
</protein>
<dbReference type="InterPro" id="IPR000843">
    <property type="entry name" value="HTH_LacI"/>
</dbReference>
<keyword evidence="3" id="KW-0804">Transcription</keyword>
<gene>
    <name evidence="5" type="ORF">D3H65_02700</name>
</gene>
<dbReference type="OrthoDB" id="667031at2"/>
<evidence type="ECO:0000313" key="6">
    <source>
        <dbReference type="Proteomes" id="UP000263900"/>
    </source>
</evidence>
<dbReference type="RefSeq" id="WP_119054370.1">
    <property type="nucleotide sequence ID" value="NZ_CP032157.1"/>
</dbReference>
<dbReference type="InterPro" id="IPR046335">
    <property type="entry name" value="LacI/GalR-like_sensor"/>
</dbReference>
<keyword evidence="6" id="KW-1185">Reference proteome</keyword>
<proteinExistence type="predicted"/>
<reference evidence="5 6" key="1">
    <citation type="submission" date="2018-09" db="EMBL/GenBank/DDBJ databases">
        <title>Genome sequencing of strain 6GH32-13.</title>
        <authorList>
            <person name="Weon H.-Y."/>
            <person name="Heo J."/>
            <person name="Kwon S.-W."/>
        </authorList>
    </citation>
    <scope>NUCLEOTIDE SEQUENCE [LARGE SCALE GENOMIC DNA]</scope>
    <source>
        <strain evidence="5 6">5GH32-13</strain>
    </source>
</reference>
<dbReference type="PROSITE" id="PS50932">
    <property type="entry name" value="HTH_LACI_2"/>
    <property type="match status" value="1"/>
</dbReference>
<keyword evidence="1" id="KW-0805">Transcription regulation</keyword>
<dbReference type="InterPro" id="IPR028082">
    <property type="entry name" value="Peripla_BP_I"/>
</dbReference>